<reference evidence="8" key="1">
    <citation type="submission" date="2025-08" db="UniProtKB">
        <authorList>
            <consortium name="RefSeq"/>
        </authorList>
    </citation>
    <scope>IDENTIFICATION</scope>
</reference>
<sequence>MPSAIRMLDKHFRPSSWRVLVILYGAPSLVIACASGLLPPSPRHSLYRRRPRQAFTVLRQMYAINNSKHADTYPPRNLEDCVRTDEGSNEDDDDFMDRLRGYFTKTWGRVHRIYGPPYKRTTVCGVLACILHFPGFVWLALWSTHVLEELERDAVDRNDTCNVNFQNVALGFLRDCDQVNEDRFGLLLLVSLGYVLGELLLIIGIDIVGRKPYLIFSGIAGGVASLAFIFQMHHAIRVVLSSIFLAAYAIGRTTTCVLLLENYPTALRGTMMGLTKILPHLAVSATLLFPRTTCLLTTIVASVSLMGAALVMLPVLDLTRLPMKE</sequence>
<dbReference type="PROSITE" id="PS51257">
    <property type="entry name" value="PROKAR_LIPOPROTEIN"/>
    <property type="match status" value="1"/>
</dbReference>
<evidence type="ECO:0000256" key="1">
    <source>
        <dbReference type="ARBA" id="ARBA00004141"/>
    </source>
</evidence>
<evidence type="ECO:0000256" key="2">
    <source>
        <dbReference type="ARBA" id="ARBA00022448"/>
    </source>
</evidence>
<dbReference type="GeneID" id="106744161"/>
<evidence type="ECO:0000256" key="6">
    <source>
        <dbReference type="SAM" id="Phobius"/>
    </source>
</evidence>
<feature type="transmembrane region" description="Helical" evidence="6">
    <location>
        <begin position="184"/>
        <end position="205"/>
    </location>
</feature>
<dbReference type="PANTHER" id="PTHR23511">
    <property type="entry name" value="SYNAPTIC VESICLE GLYCOPROTEIN 2"/>
    <property type="match status" value="1"/>
</dbReference>
<evidence type="ECO:0000256" key="4">
    <source>
        <dbReference type="ARBA" id="ARBA00022989"/>
    </source>
</evidence>
<comment type="subcellular location">
    <subcellularLocation>
        <location evidence="1">Membrane</location>
        <topology evidence="1">Multi-pass membrane protein</topology>
    </subcellularLocation>
</comment>
<dbReference type="RefSeq" id="XP_014474142.1">
    <property type="nucleotide sequence ID" value="XM_014618656.1"/>
</dbReference>
<keyword evidence="7" id="KW-1185">Reference proteome</keyword>
<keyword evidence="5 6" id="KW-0472">Membrane</keyword>
<dbReference type="Gene3D" id="1.20.1250.20">
    <property type="entry name" value="MFS general substrate transporter like domains"/>
    <property type="match status" value="1"/>
</dbReference>
<keyword evidence="4 6" id="KW-1133">Transmembrane helix</keyword>
<keyword evidence="3 6" id="KW-0812">Transmembrane</keyword>
<organism evidence="7 8">
    <name type="scientific">Dinoponera quadriceps</name>
    <name type="common">South American ant</name>
    <dbReference type="NCBI Taxonomy" id="609295"/>
    <lineage>
        <taxon>Eukaryota</taxon>
        <taxon>Metazoa</taxon>
        <taxon>Ecdysozoa</taxon>
        <taxon>Arthropoda</taxon>
        <taxon>Hexapoda</taxon>
        <taxon>Insecta</taxon>
        <taxon>Pterygota</taxon>
        <taxon>Neoptera</taxon>
        <taxon>Endopterygota</taxon>
        <taxon>Hymenoptera</taxon>
        <taxon>Apocrita</taxon>
        <taxon>Aculeata</taxon>
        <taxon>Formicoidea</taxon>
        <taxon>Formicidae</taxon>
        <taxon>Ponerinae</taxon>
        <taxon>Ponerini</taxon>
        <taxon>Dinoponera</taxon>
    </lineage>
</organism>
<evidence type="ECO:0000256" key="3">
    <source>
        <dbReference type="ARBA" id="ARBA00022692"/>
    </source>
</evidence>
<dbReference type="AlphaFoldDB" id="A0A6P3X7A0"/>
<feature type="transmembrane region" description="Helical" evidence="6">
    <location>
        <begin position="212"/>
        <end position="232"/>
    </location>
</feature>
<dbReference type="Proteomes" id="UP000515204">
    <property type="component" value="Unplaced"/>
</dbReference>
<feature type="transmembrane region" description="Helical" evidence="6">
    <location>
        <begin position="238"/>
        <end position="260"/>
    </location>
</feature>
<evidence type="ECO:0000256" key="5">
    <source>
        <dbReference type="ARBA" id="ARBA00023136"/>
    </source>
</evidence>
<dbReference type="GO" id="GO:0016020">
    <property type="term" value="C:membrane"/>
    <property type="evidence" value="ECO:0007669"/>
    <property type="project" value="UniProtKB-SubCell"/>
</dbReference>
<proteinExistence type="predicted"/>
<keyword evidence="2" id="KW-0813">Transport</keyword>
<feature type="transmembrane region" description="Helical" evidence="6">
    <location>
        <begin position="122"/>
        <end position="142"/>
    </location>
</feature>
<dbReference type="PANTHER" id="PTHR23511:SF35">
    <property type="entry name" value="MAJOR FACILITATOR SUPERFAMILY (MFS) PROFILE DOMAIN-CONTAINING PROTEIN"/>
    <property type="match status" value="1"/>
</dbReference>
<dbReference type="OrthoDB" id="4139357at2759"/>
<protein>
    <submittedName>
        <fullName evidence="8">Uncharacterized protein LOC106744161</fullName>
    </submittedName>
</protein>
<feature type="transmembrane region" description="Helical" evidence="6">
    <location>
        <begin position="295"/>
        <end position="316"/>
    </location>
</feature>
<dbReference type="KEGG" id="dqu:106744161"/>
<gene>
    <name evidence="8" type="primary">LOC106744161</name>
</gene>
<dbReference type="SUPFAM" id="SSF103473">
    <property type="entry name" value="MFS general substrate transporter"/>
    <property type="match status" value="1"/>
</dbReference>
<evidence type="ECO:0000313" key="7">
    <source>
        <dbReference type="Proteomes" id="UP000515204"/>
    </source>
</evidence>
<evidence type="ECO:0000313" key="8">
    <source>
        <dbReference type="RefSeq" id="XP_014474142.1"/>
    </source>
</evidence>
<name>A0A6P3X7A0_DINQU</name>
<accession>A0A6P3X7A0</accession>
<feature type="transmembrane region" description="Helical" evidence="6">
    <location>
        <begin position="20"/>
        <end position="40"/>
    </location>
</feature>
<dbReference type="InterPro" id="IPR036259">
    <property type="entry name" value="MFS_trans_sf"/>
</dbReference>